<comment type="caution">
    <text evidence="1">The sequence shown here is derived from an EMBL/GenBank/DDBJ whole genome shotgun (WGS) entry which is preliminary data.</text>
</comment>
<proteinExistence type="predicted"/>
<evidence type="ECO:0000313" key="1">
    <source>
        <dbReference type="EMBL" id="KKM74904.1"/>
    </source>
</evidence>
<accession>A0A0F9JYP1</accession>
<protein>
    <submittedName>
        <fullName evidence="1">Uncharacterized protein</fullName>
    </submittedName>
</protein>
<organism evidence="1">
    <name type="scientific">marine sediment metagenome</name>
    <dbReference type="NCBI Taxonomy" id="412755"/>
    <lineage>
        <taxon>unclassified sequences</taxon>
        <taxon>metagenomes</taxon>
        <taxon>ecological metagenomes</taxon>
    </lineage>
</organism>
<name>A0A0F9JYP1_9ZZZZ</name>
<sequence length="45" mass="4919">MFKSIAFFIIVLAVINTLTARTQDEILTSLVAIIIVGLVATIKTR</sequence>
<reference evidence="1" key="1">
    <citation type="journal article" date="2015" name="Nature">
        <title>Complex archaea that bridge the gap between prokaryotes and eukaryotes.</title>
        <authorList>
            <person name="Spang A."/>
            <person name="Saw J.H."/>
            <person name="Jorgensen S.L."/>
            <person name="Zaremba-Niedzwiedzka K."/>
            <person name="Martijn J."/>
            <person name="Lind A.E."/>
            <person name="van Eijk R."/>
            <person name="Schleper C."/>
            <person name="Guy L."/>
            <person name="Ettema T.J."/>
        </authorList>
    </citation>
    <scope>NUCLEOTIDE SEQUENCE</scope>
</reference>
<dbReference type="AlphaFoldDB" id="A0A0F9JYP1"/>
<dbReference type="EMBL" id="LAZR01009064">
    <property type="protein sequence ID" value="KKM74904.1"/>
    <property type="molecule type" value="Genomic_DNA"/>
</dbReference>
<gene>
    <name evidence="1" type="ORF">LCGC14_1395610</name>
</gene>